<dbReference type="AlphaFoldDB" id="A0A2Z6SBH7"/>
<keyword evidence="3" id="KW-1185">Reference proteome</keyword>
<name>A0A2Z6SBH7_9GLOM</name>
<protein>
    <submittedName>
        <fullName evidence="2">Uncharacterized protein</fullName>
    </submittedName>
</protein>
<comment type="caution">
    <text evidence="2">The sequence shown here is derived from an EMBL/GenBank/DDBJ whole genome shotgun (WGS) entry which is preliminary data.</text>
</comment>
<evidence type="ECO:0000313" key="3">
    <source>
        <dbReference type="Proteomes" id="UP000247702"/>
    </source>
</evidence>
<proteinExistence type="predicted"/>
<reference evidence="2 3" key="1">
    <citation type="submission" date="2017-11" db="EMBL/GenBank/DDBJ databases">
        <title>The genome of Rhizophagus clarus HR1 reveals common genetic basis of auxotrophy among arbuscular mycorrhizal fungi.</title>
        <authorList>
            <person name="Kobayashi Y."/>
        </authorList>
    </citation>
    <scope>NUCLEOTIDE SEQUENCE [LARGE SCALE GENOMIC DNA]</scope>
    <source>
        <strain evidence="2 3">HR1</strain>
    </source>
</reference>
<organism evidence="2 3">
    <name type="scientific">Rhizophagus clarus</name>
    <dbReference type="NCBI Taxonomy" id="94130"/>
    <lineage>
        <taxon>Eukaryota</taxon>
        <taxon>Fungi</taxon>
        <taxon>Fungi incertae sedis</taxon>
        <taxon>Mucoromycota</taxon>
        <taxon>Glomeromycotina</taxon>
        <taxon>Glomeromycetes</taxon>
        <taxon>Glomerales</taxon>
        <taxon>Glomeraceae</taxon>
        <taxon>Rhizophagus</taxon>
    </lineage>
</organism>
<dbReference type="EMBL" id="BEXD01004407">
    <property type="protein sequence ID" value="GBC10693.1"/>
    <property type="molecule type" value="Genomic_DNA"/>
</dbReference>
<evidence type="ECO:0000256" key="1">
    <source>
        <dbReference type="SAM" id="MobiDB-lite"/>
    </source>
</evidence>
<dbReference type="Proteomes" id="UP000247702">
    <property type="component" value="Unassembled WGS sequence"/>
</dbReference>
<accession>A0A2Z6SBH7</accession>
<sequence length="156" mass="18205">MEEGKKRKKAQLLLDNYKEQDLNDEINNFFQNPPEQESTNPIKKRWRSEIVSNERGIPNEAGNKKGKFEEQESIFTSEDEDSDYIPSGAEDQSPPSLLLSSQLKEFQESYEKMNVAQKWFLSSGKCVEDTIYEHCKQLPVETYLHSWIIDLKCCTF</sequence>
<evidence type="ECO:0000313" key="2">
    <source>
        <dbReference type="EMBL" id="GBC10693.1"/>
    </source>
</evidence>
<feature type="region of interest" description="Disordered" evidence="1">
    <location>
        <begin position="50"/>
        <end position="96"/>
    </location>
</feature>
<gene>
    <name evidence="2" type="ORF">RclHR1_09830002</name>
</gene>